<evidence type="ECO:0000313" key="4">
    <source>
        <dbReference type="Proteomes" id="UP000289821"/>
    </source>
</evidence>
<keyword evidence="1" id="KW-0732">Signal</keyword>
<protein>
    <recommendedName>
        <fullName evidence="2">DUF3108 domain-containing protein</fullName>
    </recommendedName>
</protein>
<dbReference type="AlphaFoldDB" id="A0A4Q0NTR8"/>
<evidence type="ECO:0000259" key="2">
    <source>
        <dbReference type="Pfam" id="PF21347"/>
    </source>
</evidence>
<accession>A0A4Q0NTR8</accession>
<feature type="signal peptide" evidence="1">
    <location>
        <begin position="1"/>
        <end position="23"/>
    </location>
</feature>
<comment type="caution">
    <text evidence="3">The sequence shown here is derived from an EMBL/GenBank/DDBJ whole genome shotgun (WGS) entry which is preliminary data.</text>
</comment>
<name>A0A4Q0NTR8_9FLAO</name>
<dbReference type="InterPro" id="IPR049279">
    <property type="entry name" value="DUF3108-like"/>
</dbReference>
<dbReference type="EMBL" id="QOVI01000004">
    <property type="protein sequence ID" value="RXG13903.1"/>
    <property type="molecule type" value="Genomic_DNA"/>
</dbReference>
<proteinExistence type="predicted"/>
<evidence type="ECO:0000313" key="3">
    <source>
        <dbReference type="EMBL" id="RXG13903.1"/>
    </source>
</evidence>
<keyword evidence="4" id="KW-1185">Reference proteome</keyword>
<evidence type="ECO:0000256" key="1">
    <source>
        <dbReference type="SAM" id="SignalP"/>
    </source>
</evidence>
<reference evidence="3 4" key="1">
    <citation type="submission" date="2018-07" db="EMBL/GenBank/DDBJ databases">
        <title>Leeuwenhoekiella genomics.</title>
        <authorList>
            <person name="Tahon G."/>
            <person name="Willems A."/>
        </authorList>
    </citation>
    <scope>NUCLEOTIDE SEQUENCE [LARGE SCALE GENOMIC DNA]</scope>
    <source>
        <strain evidence="3 4">R-50232</strain>
    </source>
</reference>
<dbReference type="Pfam" id="PF21347">
    <property type="entry name" value="DUF3108_like"/>
    <property type="match status" value="1"/>
</dbReference>
<feature type="domain" description="DUF3108" evidence="2">
    <location>
        <begin position="35"/>
        <end position="229"/>
    </location>
</feature>
<feature type="chain" id="PRO_5020377024" description="DUF3108 domain-containing protein" evidence="1">
    <location>
        <begin position="24"/>
        <end position="234"/>
    </location>
</feature>
<sequence>MKTRLFKQLTLVFVLLVTATGMAQESCSSYYPINKGVRYEVTTYDKKDKALTLTKNEIVAVTDGIPLKATVHTTVTNLKKDKTTVDANFHILCSGGKITMDLNEMLQETMQEQLDGKDASVAITGTDFELPNNLEVGQGLPDIKTDIAVKSGAISMNFHIYTTDRKVIGRESVTTPAGTFECLVITQNVDTKMLFAKNTATKIWIAEGVGMVKQEDYKSSGKLDEYQMLTAFSN</sequence>
<organism evidence="3 4">
    <name type="scientific">Leeuwenhoekiella aestuarii</name>
    <dbReference type="NCBI Taxonomy" id="2249426"/>
    <lineage>
        <taxon>Bacteria</taxon>
        <taxon>Pseudomonadati</taxon>
        <taxon>Bacteroidota</taxon>
        <taxon>Flavobacteriia</taxon>
        <taxon>Flavobacteriales</taxon>
        <taxon>Flavobacteriaceae</taxon>
        <taxon>Leeuwenhoekiella</taxon>
    </lineage>
</organism>
<dbReference type="RefSeq" id="WP_128761341.1">
    <property type="nucleotide sequence ID" value="NZ_QOVI01000004.1"/>
</dbReference>
<dbReference type="Gene3D" id="2.40.360.20">
    <property type="match status" value="1"/>
</dbReference>
<dbReference type="Proteomes" id="UP000289821">
    <property type="component" value="Unassembled WGS sequence"/>
</dbReference>
<gene>
    <name evidence="3" type="ORF">DSM04_1046</name>
</gene>